<name>A0A162X5N7_PHYB8</name>
<dbReference type="GeneID" id="29003747"/>
<dbReference type="Proteomes" id="UP000077315">
    <property type="component" value="Unassembled WGS sequence"/>
</dbReference>
<dbReference type="VEuPathDB" id="FungiDB:PHYBLDRAFT_73365"/>
<evidence type="ECO:0000313" key="2">
    <source>
        <dbReference type="Proteomes" id="UP000077315"/>
    </source>
</evidence>
<dbReference type="AlphaFoldDB" id="A0A162X5N7"/>
<proteinExistence type="predicted"/>
<evidence type="ECO:0000313" key="1">
    <source>
        <dbReference type="EMBL" id="OAD72635.1"/>
    </source>
</evidence>
<reference evidence="2" key="1">
    <citation type="submission" date="2015-06" db="EMBL/GenBank/DDBJ databases">
        <title>Expansion of signal transduction pathways in fungi by whole-genome duplication.</title>
        <authorList>
            <consortium name="DOE Joint Genome Institute"/>
            <person name="Corrochano L.M."/>
            <person name="Kuo A."/>
            <person name="Marcet-Houben M."/>
            <person name="Polaino S."/>
            <person name="Salamov A."/>
            <person name="Villalobos J.M."/>
            <person name="Alvarez M.I."/>
            <person name="Avalos J."/>
            <person name="Benito E.P."/>
            <person name="Benoit I."/>
            <person name="Burger G."/>
            <person name="Camino L.P."/>
            <person name="Canovas D."/>
            <person name="Cerda-Olmedo E."/>
            <person name="Cheng J.-F."/>
            <person name="Dominguez A."/>
            <person name="Elias M."/>
            <person name="Eslava A.P."/>
            <person name="Glaser F."/>
            <person name="Grimwood J."/>
            <person name="Gutierrez G."/>
            <person name="Heitman J."/>
            <person name="Henrissat B."/>
            <person name="Iturriaga E.A."/>
            <person name="Lang B.F."/>
            <person name="Lavin J.L."/>
            <person name="Lee S."/>
            <person name="Li W."/>
            <person name="Lindquist E."/>
            <person name="Lopez-Garcia S."/>
            <person name="Luque E.M."/>
            <person name="Marcos A.T."/>
            <person name="Martin J."/>
            <person name="McCluskey K."/>
            <person name="Medina H.R."/>
            <person name="Miralles-Duran A."/>
            <person name="Miyazaki A."/>
            <person name="Munoz-Torres E."/>
            <person name="Oguiza J.A."/>
            <person name="Ohm R."/>
            <person name="Olmedo M."/>
            <person name="Orejas M."/>
            <person name="Ortiz-Castellanos L."/>
            <person name="Pisabarro A.G."/>
            <person name="Rodriguez-Romero J."/>
            <person name="Ruiz-Herrera J."/>
            <person name="Ruiz-Vazquez R."/>
            <person name="Sanz C."/>
            <person name="Schackwitz W."/>
            <person name="Schmutz J."/>
            <person name="Shahriari M."/>
            <person name="Shelest E."/>
            <person name="Silva-Franco F."/>
            <person name="Soanes D."/>
            <person name="Syed K."/>
            <person name="Tagua V.G."/>
            <person name="Talbot N.J."/>
            <person name="Thon M."/>
            <person name="De vries R.P."/>
            <person name="Wiebenga A."/>
            <person name="Yadav J.S."/>
            <person name="Braun E.L."/>
            <person name="Baker S."/>
            <person name="Garre V."/>
            <person name="Horwitz B."/>
            <person name="Torres-Martinez S."/>
            <person name="Idnurm A."/>
            <person name="Herrera-Estrella A."/>
            <person name="Gabaldon T."/>
            <person name="Grigoriev I.V."/>
        </authorList>
    </citation>
    <scope>NUCLEOTIDE SEQUENCE [LARGE SCALE GENOMIC DNA]</scope>
    <source>
        <strain evidence="2">NRRL 1555(-)</strain>
    </source>
</reference>
<dbReference type="RefSeq" id="XP_018290675.1">
    <property type="nucleotide sequence ID" value="XM_018442841.1"/>
</dbReference>
<gene>
    <name evidence="1" type="ORF">PHYBLDRAFT_73365</name>
</gene>
<accession>A0A162X5N7</accession>
<protein>
    <submittedName>
        <fullName evidence="1">Uncharacterized protein</fullName>
    </submittedName>
</protein>
<keyword evidence="2" id="KW-1185">Reference proteome</keyword>
<sequence>MSGIHPISLRPSEGHKDLLFKMTKIKEFMASVRGELTTMHAATRVVFGQYSDGRFHTSAYVSFGGILITAGLTDRIPVVIPPEFRRNHIDKAFDLFIEKDLVSKFDEVPTLNYYCYLYYFGSGKLYDWGQHCPCPCKRGKAEVDTGCLLQQKC</sequence>
<dbReference type="InParanoid" id="A0A162X5N7"/>
<organism evidence="1 2">
    <name type="scientific">Phycomyces blakesleeanus (strain ATCC 8743b / DSM 1359 / FGSC 10004 / NBRC 33097 / NRRL 1555)</name>
    <dbReference type="NCBI Taxonomy" id="763407"/>
    <lineage>
        <taxon>Eukaryota</taxon>
        <taxon>Fungi</taxon>
        <taxon>Fungi incertae sedis</taxon>
        <taxon>Mucoromycota</taxon>
        <taxon>Mucoromycotina</taxon>
        <taxon>Mucoromycetes</taxon>
        <taxon>Mucorales</taxon>
        <taxon>Phycomycetaceae</taxon>
        <taxon>Phycomyces</taxon>
    </lineage>
</organism>
<dbReference type="EMBL" id="KV440983">
    <property type="protein sequence ID" value="OAD72635.1"/>
    <property type="molecule type" value="Genomic_DNA"/>
</dbReference>